<evidence type="ECO:0000313" key="2">
    <source>
        <dbReference type="EMBL" id="MFC7325250.1"/>
    </source>
</evidence>
<comment type="caution">
    <text evidence="2">The sequence shown here is derived from an EMBL/GenBank/DDBJ whole genome shotgun (WGS) entry which is preliminary data.</text>
</comment>
<dbReference type="PANTHER" id="PTHR43802">
    <property type="entry name" value="ENOYL-COA HYDRATASE"/>
    <property type="match status" value="1"/>
</dbReference>
<dbReference type="RefSeq" id="WP_379792014.1">
    <property type="nucleotide sequence ID" value="NZ_JBHTBL010000011.1"/>
</dbReference>
<reference evidence="2 3" key="1">
    <citation type="journal article" date="2019" name="Int. J. Syst. Evol. Microbiol.">
        <title>The Global Catalogue of Microorganisms (GCM) 10K type strain sequencing project: providing services to taxonomists for standard genome sequencing and annotation.</title>
        <authorList>
            <consortium name="The Broad Institute Genomics Platform"/>
            <consortium name="The Broad Institute Genome Sequencing Center for Infectious Disease"/>
            <person name="Wu L."/>
            <person name="Ma J."/>
        </authorList>
    </citation>
    <scope>NUCLEOTIDE SEQUENCE [LARGE SCALE GENOMIC DNA]</scope>
    <source>
        <strain evidence="2 3">CGMCC 1.12554</strain>
    </source>
</reference>
<evidence type="ECO:0000256" key="1">
    <source>
        <dbReference type="ARBA" id="ARBA00005254"/>
    </source>
</evidence>
<dbReference type="PANTHER" id="PTHR43802:SF1">
    <property type="entry name" value="IP11341P-RELATED"/>
    <property type="match status" value="1"/>
</dbReference>
<dbReference type="Pfam" id="PF00378">
    <property type="entry name" value="ECH_1"/>
    <property type="match status" value="1"/>
</dbReference>
<dbReference type="EMBL" id="JBHTBL010000011">
    <property type="protein sequence ID" value="MFC7325250.1"/>
    <property type="molecule type" value="Genomic_DNA"/>
</dbReference>
<proteinExistence type="inferred from homology"/>
<gene>
    <name evidence="2" type="ORF">ACFQMF_11745</name>
</gene>
<sequence length="241" mass="25140">MIRTRTDDRVRVVTIDRPERRNALRPEDLRALRRAVTDADAPVAYLRGAGDAFCAGADLDAVAGLADADVEGGDADGPASFAREGQRTAAAIAGADAVVVCGVDGAARGGGVEIALAADVRIATPAATFAEPGVEFGLFGAWGGTVRLPRVMREGDALDFALSGRVLDADEALRTGLVSRVVDDPRAVADAIATGEPDALRAIKRRVRDRRDDATQEDAEVEAFAALVRAHGGEIAASRRE</sequence>
<dbReference type="SUPFAM" id="SSF52096">
    <property type="entry name" value="ClpP/crotonase"/>
    <property type="match status" value="1"/>
</dbReference>
<keyword evidence="3" id="KW-1185">Reference proteome</keyword>
<comment type="similarity">
    <text evidence="1">Belongs to the enoyl-CoA hydratase/isomerase family.</text>
</comment>
<accession>A0ABD6AMS1</accession>
<dbReference type="Proteomes" id="UP001596545">
    <property type="component" value="Unassembled WGS sequence"/>
</dbReference>
<organism evidence="2 3">
    <name type="scientific">Halorubrum rutilum</name>
    <dbReference type="NCBI Taxonomy" id="1364933"/>
    <lineage>
        <taxon>Archaea</taxon>
        <taxon>Methanobacteriati</taxon>
        <taxon>Methanobacteriota</taxon>
        <taxon>Stenosarchaea group</taxon>
        <taxon>Halobacteria</taxon>
        <taxon>Halobacteriales</taxon>
        <taxon>Haloferacaceae</taxon>
        <taxon>Halorubrum</taxon>
    </lineage>
</organism>
<dbReference type="AlphaFoldDB" id="A0ABD6AMS1"/>
<name>A0ABD6AMS1_9EURY</name>
<dbReference type="InterPro" id="IPR029045">
    <property type="entry name" value="ClpP/crotonase-like_dom_sf"/>
</dbReference>
<protein>
    <submittedName>
        <fullName evidence="2">Enoyl-CoA hydratase/isomerase family protein</fullName>
    </submittedName>
</protein>
<dbReference type="InterPro" id="IPR001753">
    <property type="entry name" value="Enoyl-CoA_hydra/iso"/>
</dbReference>
<evidence type="ECO:0000313" key="3">
    <source>
        <dbReference type="Proteomes" id="UP001596545"/>
    </source>
</evidence>
<dbReference type="Gene3D" id="3.90.226.10">
    <property type="entry name" value="2-enoyl-CoA Hydratase, Chain A, domain 1"/>
    <property type="match status" value="1"/>
</dbReference>
<dbReference type="CDD" id="cd06558">
    <property type="entry name" value="crotonase-like"/>
    <property type="match status" value="1"/>
</dbReference>